<evidence type="ECO:0000313" key="2">
    <source>
        <dbReference type="Proteomes" id="UP000006695"/>
    </source>
</evidence>
<name>A5GD19_GEOUR</name>
<dbReference type="STRING" id="351605.Gura_0316"/>
<evidence type="ECO:0000313" key="1">
    <source>
        <dbReference type="EMBL" id="ABQ24532.1"/>
    </source>
</evidence>
<dbReference type="Proteomes" id="UP000006695">
    <property type="component" value="Chromosome"/>
</dbReference>
<accession>A5GD19</accession>
<keyword evidence="2" id="KW-1185">Reference proteome</keyword>
<dbReference type="EMBL" id="CP000698">
    <property type="protein sequence ID" value="ABQ24532.1"/>
    <property type="molecule type" value="Genomic_DNA"/>
</dbReference>
<gene>
    <name evidence="1" type="ordered locus">Gura_0316</name>
</gene>
<dbReference type="KEGG" id="gur:Gura_0316"/>
<organism evidence="1 2">
    <name type="scientific">Geotalea uraniireducens (strain Rf4)</name>
    <name type="common">Geobacter uraniireducens</name>
    <dbReference type="NCBI Taxonomy" id="351605"/>
    <lineage>
        <taxon>Bacteria</taxon>
        <taxon>Pseudomonadati</taxon>
        <taxon>Thermodesulfobacteriota</taxon>
        <taxon>Desulfuromonadia</taxon>
        <taxon>Geobacterales</taxon>
        <taxon>Geobacteraceae</taxon>
        <taxon>Geotalea</taxon>
    </lineage>
</organism>
<protein>
    <submittedName>
        <fullName evidence="1">Uncharacterized protein</fullName>
    </submittedName>
</protein>
<dbReference type="AlphaFoldDB" id="A5GD19"/>
<proteinExistence type="predicted"/>
<sequence length="126" mass="14528">MKNMAILLHCFKLKLNRIICCLFGLTIFIGTIFHPAAYAEKSNKDLPRKMAVATYYESILNQRYGMALLSVQDPKNETLQISMVRITDDRIKEVLGSGVYRDAKKAKFKKIKFIDINQKETIVNIR</sequence>
<dbReference type="HOGENOM" id="CLU_1978356_0_0_7"/>
<reference evidence="1 2" key="1">
    <citation type="submission" date="2007-05" db="EMBL/GenBank/DDBJ databases">
        <title>Complete sequence of Geobacter uraniireducens Rf4.</title>
        <authorList>
            <consortium name="US DOE Joint Genome Institute"/>
            <person name="Copeland A."/>
            <person name="Lucas S."/>
            <person name="Lapidus A."/>
            <person name="Barry K."/>
            <person name="Detter J.C."/>
            <person name="Glavina del Rio T."/>
            <person name="Hammon N."/>
            <person name="Israni S."/>
            <person name="Dalin E."/>
            <person name="Tice H."/>
            <person name="Pitluck S."/>
            <person name="Chertkov O."/>
            <person name="Brettin T."/>
            <person name="Bruce D."/>
            <person name="Han C."/>
            <person name="Schmutz J."/>
            <person name="Larimer F."/>
            <person name="Land M."/>
            <person name="Hauser L."/>
            <person name="Kyrpides N."/>
            <person name="Mikhailova N."/>
            <person name="Shelobolina E."/>
            <person name="Aklujkar M."/>
            <person name="Lovley D."/>
            <person name="Richardson P."/>
        </authorList>
    </citation>
    <scope>NUCLEOTIDE SEQUENCE [LARGE SCALE GENOMIC DNA]</scope>
    <source>
        <strain evidence="1 2">Rf4</strain>
    </source>
</reference>